<keyword evidence="4" id="KW-1003">Cell membrane</keyword>
<dbReference type="Gene3D" id="3.20.20.80">
    <property type="entry name" value="Glycosidases"/>
    <property type="match status" value="1"/>
</dbReference>
<accession>A0A0J7ASG9</accession>
<dbReference type="Proteomes" id="UP000054565">
    <property type="component" value="Unassembled WGS sequence"/>
</dbReference>
<keyword evidence="12" id="KW-0119">Carbohydrate metabolism</keyword>
<dbReference type="AlphaFoldDB" id="A0A0J7ASG9"/>
<dbReference type="PANTHER" id="PTHR45708">
    <property type="entry name" value="ENDOCHITINASE"/>
    <property type="match status" value="1"/>
</dbReference>
<reference evidence="24" key="1">
    <citation type="journal article" date="2010" name="Genome Res.">
        <title>Population genomic sequencing of Coccidioides fungi reveals recent hybridization and transposon control.</title>
        <authorList>
            <person name="Neafsey D.E."/>
            <person name="Barker B.M."/>
            <person name="Sharpton T.J."/>
            <person name="Stajich J.E."/>
            <person name="Park D.J."/>
            <person name="Whiston E."/>
            <person name="Hung C.-Y."/>
            <person name="McMahan C."/>
            <person name="White J."/>
            <person name="Sykes S."/>
            <person name="Heiman D."/>
            <person name="Young S."/>
            <person name="Zeng Q."/>
            <person name="Abouelleil A."/>
            <person name="Aftuck L."/>
            <person name="Bessette D."/>
            <person name="Brown A."/>
            <person name="FitzGerald M."/>
            <person name="Lui A."/>
            <person name="Macdonald J.P."/>
            <person name="Priest M."/>
            <person name="Orbach M.J."/>
            <person name="Galgiani J.N."/>
            <person name="Kirkland T.N."/>
            <person name="Cole G.T."/>
            <person name="Birren B.W."/>
            <person name="Henn M.R."/>
            <person name="Taylor J.W."/>
            <person name="Rounsley S.D."/>
        </authorList>
    </citation>
    <scope>NUCLEOTIDE SEQUENCE [LARGE SCALE GENOMIC DNA]</scope>
    <source>
        <strain evidence="24">RMSCC 2394</strain>
    </source>
</reference>
<name>A0A0J7ASG9_COCIT</name>
<keyword evidence="9" id="KW-0146">Chitin degradation</keyword>
<evidence type="ECO:0000256" key="1">
    <source>
        <dbReference type="ARBA" id="ARBA00000822"/>
    </source>
</evidence>
<evidence type="ECO:0000256" key="10">
    <source>
        <dbReference type="ARBA" id="ARBA00023136"/>
    </source>
</evidence>
<evidence type="ECO:0000256" key="18">
    <source>
        <dbReference type="ARBA" id="ARBA00072352"/>
    </source>
</evidence>
<dbReference type="FunFam" id="3.20.20.80:FF:000150">
    <property type="entry name" value="Class III chitinase ChiA1"/>
    <property type="match status" value="1"/>
</dbReference>
<dbReference type="InterPro" id="IPR045321">
    <property type="entry name" value="Cts1-like"/>
</dbReference>
<dbReference type="GO" id="GO:0006032">
    <property type="term" value="P:chitin catabolic process"/>
    <property type="evidence" value="ECO:0007669"/>
    <property type="project" value="UniProtKB-KW"/>
</dbReference>
<feature type="compositionally biased region" description="Low complexity" evidence="20">
    <location>
        <begin position="558"/>
        <end position="569"/>
    </location>
</feature>
<dbReference type="GO" id="GO:0005576">
    <property type="term" value="C:extracellular region"/>
    <property type="evidence" value="ECO:0007669"/>
    <property type="project" value="TreeGrafter"/>
</dbReference>
<evidence type="ECO:0000256" key="14">
    <source>
        <dbReference type="ARBA" id="ARBA00023295"/>
    </source>
</evidence>
<keyword evidence="5" id="KW-0336">GPI-anchor</keyword>
<dbReference type="PANTHER" id="PTHR45708:SF47">
    <property type="entry name" value="ENDOCHITINASE A"/>
    <property type="match status" value="1"/>
</dbReference>
<dbReference type="InterPro" id="IPR017853">
    <property type="entry name" value="GH"/>
</dbReference>
<comment type="function">
    <text evidence="17">May be associated with endosporulation.</text>
</comment>
<keyword evidence="10" id="KW-0472">Membrane</keyword>
<dbReference type="GO" id="GO:0005886">
    <property type="term" value="C:plasma membrane"/>
    <property type="evidence" value="ECO:0007669"/>
    <property type="project" value="UniProtKB-SubCell"/>
</dbReference>
<keyword evidence="7 21" id="KW-0732">Signal</keyword>
<feature type="compositionally biased region" description="Low complexity" evidence="20">
    <location>
        <begin position="348"/>
        <end position="427"/>
    </location>
</feature>
<dbReference type="InterPro" id="IPR050542">
    <property type="entry name" value="Glycosyl_Hydrlase18_Chitinase"/>
</dbReference>
<evidence type="ECO:0000259" key="22">
    <source>
        <dbReference type="PROSITE" id="PS51910"/>
    </source>
</evidence>
<dbReference type="InterPro" id="IPR001223">
    <property type="entry name" value="Glyco_hydro18_cat"/>
</dbReference>
<gene>
    <name evidence="23" type="ORF">CIRG_00344</name>
</gene>
<dbReference type="Pfam" id="PF00704">
    <property type="entry name" value="Glyco_hydro_18"/>
    <property type="match status" value="1"/>
</dbReference>
<feature type="compositionally biased region" description="Low complexity" evidence="20">
    <location>
        <begin position="679"/>
        <end position="688"/>
    </location>
</feature>
<dbReference type="EC" id="3.2.1.14" evidence="3"/>
<evidence type="ECO:0000256" key="11">
    <source>
        <dbReference type="ARBA" id="ARBA00023180"/>
    </source>
</evidence>
<evidence type="ECO:0000256" key="2">
    <source>
        <dbReference type="ARBA" id="ARBA00004609"/>
    </source>
</evidence>
<feature type="region of interest" description="Disordered" evidence="20">
    <location>
        <begin position="345"/>
        <end position="688"/>
    </location>
</feature>
<evidence type="ECO:0000256" key="17">
    <source>
        <dbReference type="ARBA" id="ARBA00058059"/>
    </source>
</evidence>
<dbReference type="GO" id="GO:0000272">
    <property type="term" value="P:polysaccharide catabolic process"/>
    <property type="evidence" value="ECO:0007669"/>
    <property type="project" value="UniProtKB-KW"/>
</dbReference>
<dbReference type="EMBL" id="DS028093">
    <property type="protein sequence ID" value="KMP00202.1"/>
    <property type="molecule type" value="Genomic_DNA"/>
</dbReference>
<proteinExistence type="inferred from homology"/>
<dbReference type="CDD" id="cd02877">
    <property type="entry name" value="GH18_hevamine_XipI_class_III"/>
    <property type="match status" value="1"/>
</dbReference>
<evidence type="ECO:0000256" key="13">
    <source>
        <dbReference type="ARBA" id="ARBA00023288"/>
    </source>
</evidence>
<evidence type="ECO:0000256" key="3">
    <source>
        <dbReference type="ARBA" id="ARBA00012729"/>
    </source>
</evidence>
<evidence type="ECO:0000256" key="19">
    <source>
        <dbReference type="RuleBase" id="RU000489"/>
    </source>
</evidence>
<feature type="domain" description="GH18" evidence="22">
    <location>
        <begin position="31"/>
        <end position="342"/>
    </location>
</feature>
<evidence type="ECO:0000256" key="16">
    <source>
        <dbReference type="ARBA" id="ARBA00025727"/>
    </source>
</evidence>
<dbReference type="OrthoDB" id="6020543at2759"/>
<evidence type="ECO:0000256" key="20">
    <source>
        <dbReference type="SAM" id="MobiDB-lite"/>
    </source>
</evidence>
<evidence type="ECO:0000256" key="6">
    <source>
        <dbReference type="ARBA" id="ARBA00022669"/>
    </source>
</evidence>
<comment type="subcellular location">
    <subcellularLocation>
        <location evidence="2">Cell membrane</location>
        <topology evidence="2">Lipid-anchor</topology>
        <topology evidence="2">GPI-anchor</topology>
    </subcellularLocation>
</comment>
<feature type="compositionally biased region" description="Low complexity" evidence="20">
    <location>
        <begin position="638"/>
        <end position="672"/>
    </location>
</feature>
<dbReference type="GO" id="GO:0098552">
    <property type="term" value="C:side of membrane"/>
    <property type="evidence" value="ECO:0007669"/>
    <property type="project" value="UniProtKB-KW"/>
</dbReference>
<evidence type="ECO:0000256" key="5">
    <source>
        <dbReference type="ARBA" id="ARBA00022622"/>
    </source>
</evidence>
<feature type="compositionally biased region" description="Polar residues" evidence="20">
    <location>
        <begin position="486"/>
        <end position="523"/>
    </location>
</feature>
<keyword evidence="11" id="KW-0325">Glycoprotein</keyword>
<feature type="compositionally biased region" description="Low complexity" evidence="20">
    <location>
        <begin position="524"/>
        <end position="535"/>
    </location>
</feature>
<dbReference type="PROSITE" id="PS51910">
    <property type="entry name" value="GH18_2"/>
    <property type="match status" value="1"/>
</dbReference>
<protein>
    <recommendedName>
        <fullName evidence="18">Endochitinase 2</fullName>
        <ecNumber evidence="3">3.2.1.14</ecNumber>
    </recommendedName>
</protein>
<dbReference type="InterPro" id="IPR001579">
    <property type="entry name" value="Glyco_hydro_18_chit_AS"/>
</dbReference>
<dbReference type="GO" id="GO:0008061">
    <property type="term" value="F:chitin binding"/>
    <property type="evidence" value="ECO:0007669"/>
    <property type="project" value="UniProtKB-KW"/>
</dbReference>
<comment type="similarity">
    <text evidence="16">Belongs to the glycosyl hydrolase 18 family. Chitinase class III subfamily.</text>
</comment>
<evidence type="ECO:0000313" key="23">
    <source>
        <dbReference type="EMBL" id="KMP00202.1"/>
    </source>
</evidence>
<keyword evidence="15" id="KW-0624">Polysaccharide degradation</keyword>
<evidence type="ECO:0000256" key="4">
    <source>
        <dbReference type="ARBA" id="ARBA00022475"/>
    </source>
</evidence>
<sequence length="875" mass="92256">MGLSGLSLIISFIAVSSLFIQSLALNPYAKSNLAVYWGQGAGQNRLSYFCEKTSFDIIVVGFINVFPDQGPAGWPGSNFGNQCADSYYYTKNGTKTKLLDGCYQIKEDLPKCKALGKTILLSLGGGAVHDFYEVKSEESALNFADFLWGAFGPLTPDWTGPRPFGEASVDGFDFDIEKGSNFGYSIMVRRLRELFLQDPLNRYYISAAPQCIMPDKYLSHAISNSAFDFIFIQFYNNPSCSAKRWVTNPKSVTYTVDDWVKYIRKSGNPLAKLFIGLPASKSAAAKEDYLTPGEATKIVSTYMAKYPSTFGGMMVWEATASENNKLGGLPYADIMKEVLLRCDPDPPTSTVTSTISASTSTQTSSQSTTMETKTLSASTTPSSPSTVSPSSTMQTTSTGSTSTGTGTTSSQVTSSTTISTRSASTETVTTRSQEPPSTTISTRSASTETVTTRSQEPPSSTISTRSASTETSTSSQDSPSTTISTKSAPTGTVTTRSQDLPSTTISTRSPETETETVTTKSQDSPSITLSTRSSSAETVSTRSQHSSSTTISTKSAPTETGTTSEHSTSMPVSTRSASTETVITRSQNSDSQSMTVSTRSPSTESITTRSQGSPSETFSTKSVPVDTISTELPSQTHSTTDSTPVSSSPTIPSGSTTIITGTASDPVSAPTTTVPPNPTLTLAPSSSTTEDRTTITTIITTSYVTVCPTGFTTVTITYTTTYCPETASLTPTQAPIPGAPAPPPDGWTTIVTVCPQCAPTPTTVTLTVPTRSAFLPAPTETRPVVTVVPVPENPIKNVKPSESGDFVTVTTVAPATVTKTLEYNNPVDSDVNVQPTGGSSPVEFEGGAMTVRSMDVVAKALITAGAAVLGLFLGL</sequence>
<evidence type="ECO:0000256" key="15">
    <source>
        <dbReference type="ARBA" id="ARBA00023326"/>
    </source>
</evidence>
<feature type="signal peptide" evidence="21">
    <location>
        <begin position="1"/>
        <end position="24"/>
    </location>
</feature>
<feature type="chain" id="PRO_5005286002" description="Endochitinase 2" evidence="21">
    <location>
        <begin position="25"/>
        <end position="875"/>
    </location>
</feature>
<evidence type="ECO:0000313" key="24">
    <source>
        <dbReference type="Proteomes" id="UP000054565"/>
    </source>
</evidence>
<feature type="compositionally biased region" description="Polar residues" evidence="20">
    <location>
        <begin position="536"/>
        <end position="557"/>
    </location>
</feature>
<keyword evidence="13" id="KW-0449">Lipoprotein</keyword>
<evidence type="ECO:0000256" key="21">
    <source>
        <dbReference type="SAM" id="SignalP"/>
    </source>
</evidence>
<evidence type="ECO:0000256" key="8">
    <source>
        <dbReference type="ARBA" id="ARBA00022801"/>
    </source>
</evidence>
<keyword evidence="8 19" id="KW-0378">Hydrolase</keyword>
<dbReference type="GO" id="GO:0008843">
    <property type="term" value="F:endochitinase activity"/>
    <property type="evidence" value="ECO:0007669"/>
    <property type="project" value="UniProtKB-EC"/>
</dbReference>
<feature type="compositionally biased region" description="Polar residues" evidence="20">
    <location>
        <begin position="570"/>
        <end position="637"/>
    </location>
</feature>
<evidence type="ECO:0000256" key="12">
    <source>
        <dbReference type="ARBA" id="ARBA00023277"/>
    </source>
</evidence>
<keyword evidence="6" id="KW-0147">Chitin-binding</keyword>
<organism evidence="23 24">
    <name type="scientific">Coccidioides immitis RMSCC 2394</name>
    <dbReference type="NCBI Taxonomy" id="404692"/>
    <lineage>
        <taxon>Eukaryota</taxon>
        <taxon>Fungi</taxon>
        <taxon>Dikarya</taxon>
        <taxon>Ascomycota</taxon>
        <taxon>Pezizomycotina</taxon>
        <taxon>Eurotiomycetes</taxon>
        <taxon>Eurotiomycetidae</taxon>
        <taxon>Onygenales</taxon>
        <taxon>Onygenaceae</taxon>
        <taxon>Coccidioides</taxon>
    </lineage>
</organism>
<dbReference type="PROSITE" id="PS01095">
    <property type="entry name" value="GH18_1"/>
    <property type="match status" value="1"/>
</dbReference>
<feature type="compositionally biased region" description="Low complexity" evidence="20">
    <location>
        <begin position="459"/>
        <end position="485"/>
    </location>
</feature>
<feature type="compositionally biased region" description="Polar residues" evidence="20">
    <location>
        <begin position="428"/>
        <end position="458"/>
    </location>
</feature>
<evidence type="ECO:0000256" key="9">
    <source>
        <dbReference type="ARBA" id="ARBA00023024"/>
    </source>
</evidence>
<dbReference type="SUPFAM" id="SSF51445">
    <property type="entry name" value="(Trans)glycosidases"/>
    <property type="match status" value="1"/>
</dbReference>
<comment type="catalytic activity">
    <reaction evidence="1">
        <text>Random endo-hydrolysis of N-acetyl-beta-D-glucosaminide (1-&gt;4)-beta-linkages in chitin and chitodextrins.</text>
        <dbReference type="EC" id="3.2.1.14"/>
    </reaction>
</comment>
<evidence type="ECO:0000256" key="7">
    <source>
        <dbReference type="ARBA" id="ARBA00022729"/>
    </source>
</evidence>
<keyword evidence="14 19" id="KW-0326">Glycosidase</keyword>
<dbReference type="STRING" id="404692.A0A0J7ASG9"/>